<dbReference type="PANTHER" id="PTHR33164:SF57">
    <property type="entry name" value="MARR-FAMILY TRANSCRIPTIONAL REGULATOR"/>
    <property type="match status" value="1"/>
</dbReference>
<dbReference type="SMART" id="SM00347">
    <property type="entry name" value="HTH_MARR"/>
    <property type="match status" value="1"/>
</dbReference>
<dbReference type="PROSITE" id="PS50995">
    <property type="entry name" value="HTH_MARR_2"/>
    <property type="match status" value="1"/>
</dbReference>
<dbReference type="InterPro" id="IPR036390">
    <property type="entry name" value="WH_DNA-bd_sf"/>
</dbReference>
<dbReference type="InterPro" id="IPR000835">
    <property type="entry name" value="HTH_MarR-typ"/>
</dbReference>
<organism evidence="5 6">
    <name type="scientific">Cellulomonas persica</name>
    <dbReference type="NCBI Taxonomy" id="76861"/>
    <lineage>
        <taxon>Bacteria</taxon>
        <taxon>Bacillati</taxon>
        <taxon>Actinomycetota</taxon>
        <taxon>Actinomycetes</taxon>
        <taxon>Micrococcales</taxon>
        <taxon>Cellulomonadaceae</taxon>
        <taxon>Cellulomonas</taxon>
    </lineage>
</organism>
<dbReference type="GO" id="GO:0003700">
    <property type="term" value="F:DNA-binding transcription factor activity"/>
    <property type="evidence" value="ECO:0007669"/>
    <property type="project" value="InterPro"/>
</dbReference>
<comment type="caution">
    <text evidence="5">The sequence shown here is derived from an EMBL/GenBank/DDBJ whole genome shotgun (WGS) entry which is preliminary data.</text>
</comment>
<protein>
    <recommendedName>
        <fullName evidence="4">HTH marR-type domain-containing protein</fullName>
    </recommendedName>
</protein>
<keyword evidence="2" id="KW-0238">DNA-binding</keyword>
<dbReference type="AlphaFoldDB" id="A0A510UU28"/>
<evidence type="ECO:0000256" key="3">
    <source>
        <dbReference type="ARBA" id="ARBA00023163"/>
    </source>
</evidence>
<name>A0A510UU28_9CELL</name>
<evidence type="ECO:0000256" key="2">
    <source>
        <dbReference type="ARBA" id="ARBA00023125"/>
    </source>
</evidence>
<keyword evidence="1" id="KW-0805">Transcription regulation</keyword>
<dbReference type="PROSITE" id="PS01117">
    <property type="entry name" value="HTH_MARR_1"/>
    <property type="match status" value="1"/>
</dbReference>
<evidence type="ECO:0000256" key="1">
    <source>
        <dbReference type="ARBA" id="ARBA00023015"/>
    </source>
</evidence>
<keyword evidence="6" id="KW-1185">Reference proteome</keyword>
<dbReference type="GO" id="GO:0006950">
    <property type="term" value="P:response to stress"/>
    <property type="evidence" value="ECO:0007669"/>
    <property type="project" value="TreeGrafter"/>
</dbReference>
<dbReference type="InterPro" id="IPR023187">
    <property type="entry name" value="Tscrpt_reg_MarR-type_CS"/>
</dbReference>
<dbReference type="GO" id="GO:0003677">
    <property type="term" value="F:DNA binding"/>
    <property type="evidence" value="ECO:0007669"/>
    <property type="project" value="UniProtKB-KW"/>
</dbReference>
<dbReference type="Pfam" id="PF01047">
    <property type="entry name" value="MarR"/>
    <property type="match status" value="1"/>
</dbReference>
<keyword evidence="3" id="KW-0804">Transcription</keyword>
<dbReference type="OrthoDB" id="9154853at2"/>
<reference evidence="5 6" key="1">
    <citation type="submission" date="2019-07" db="EMBL/GenBank/DDBJ databases">
        <title>Whole genome shotgun sequence of Cellulomonas persica NBRC 101101.</title>
        <authorList>
            <person name="Hosoyama A."/>
            <person name="Uohara A."/>
            <person name="Ohji S."/>
            <person name="Ichikawa N."/>
        </authorList>
    </citation>
    <scope>NUCLEOTIDE SEQUENCE [LARGE SCALE GENOMIC DNA]</scope>
    <source>
        <strain evidence="5 6">NBRC 101101</strain>
    </source>
</reference>
<dbReference type="Proteomes" id="UP000321386">
    <property type="component" value="Unassembled WGS sequence"/>
</dbReference>
<evidence type="ECO:0000313" key="5">
    <source>
        <dbReference type="EMBL" id="GEK18069.1"/>
    </source>
</evidence>
<dbReference type="PANTHER" id="PTHR33164">
    <property type="entry name" value="TRANSCRIPTIONAL REGULATOR, MARR FAMILY"/>
    <property type="match status" value="1"/>
</dbReference>
<dbReference type="Gene3D" id="1.10.10.10">
    <property type="entry name" value="Winged helix-like DNA-binding domain superfamily/Winged helix DNA-binding domain"/>
    <property type="match status" value="1"/>
</dbReference>
<evidence type="ECO:0000313" key="6">
    <source>
        <dbReference type="Proteomes" id="UP000321386"/>
    </source>
</evidence>
<dbReference type="PRINTS" id="PR00598">
    <property type="entry name" value="HTHMARR"/>
</dbReference>
<feature type="domain" description="HTH marR-type" evidence="4">
    <location>
        <begin position="9"/>
        <end position="138"/>
    </location>
</feature>
<evidence type="ECO:0000259" key="4">
    <source>
        <dbReference type="PROSITE" id="PS50995"/>
    </source>
</evidence>
<dbReference type="InterPro" id="IPR036388">
    <property type="entry name" value="WH-like_DNA-bd_sf"/>
</dbReference>
<sequence length="162" mass="17590">MDPAIADVERQVALLLRLADRNRRRSRRLEGTLERSAYLALGRLIDQGPAGINEIADHLRLDASTVTRQVLQMEAAGYVSRGRDEADGRRSVIAATTTGIAAWEATRRARADVYAEVLSAWEPDDLQVLARSLTRLNASLDASLDASARPAPLQAAGAESSR</sequence>
<dbReference type="EMBL" id="BJUA01000007">
    <property type="protein sequence ID" value="GEK18069.1"/>
    <property type="molecule type" value="Genomic_DNA"/>
</dbReference>
<proteinExistence type="predicted"/>
<gene>
    <name evidence="5" type="ORF">CPE01_18020</name>
</gene>
<dbReference type="InterPro" id="IPR039422">
    <property type="entry name" value="MarR/SlyA-like"/>
</dbReference>
<dbReference type="RefSeq" id="WP_146806308.1">
    <property type="nucleotide sequence ID" value="NZ_BJUA01000007.1"/>
</dbReference>
<accession>A0A510UU28</accession>
<dbReference type="SUPFAM" id="SSF46785">
    <property type="entry name" value="Winged helix' DNA-binding domain"/>
    <property type="match status" value="1"/>
</dbReference>